<sequence>MCPIRQSAIIHLEPESWPFSEEQLRCKHAFQFIEATGKENITERIRSYESPLLNPYHLFFLSHLPKQKKKEEEEGADNKTLKSWILCLWDFFNQRRPIDMIMTD</sequence>
<evidence type="ECO:0000313" key="2">
    <source>
        <dbReference type="Proteomes" id="UP001234297"/>
    </source>
</evidence>
<organism evidence="1 2">
    <name type="scientific">Persea americana</name>
    <name type="common">Avocado</name>
    <dbReference type="NCBI Taxonomy" id="3435"/>
    <lineage>
        <taxon>Eukaryota</taxon>
        <taxon>Viridiplantae</taxon>
        <taxon>Streptophyta</taxon>
        <taxon>Embryophyta</taxon>
        <taxon>Tracheophyta</taxon>
        <taxon>Spermatophyta</taxon>
        <taxon>Magnoliopsida</taxon>
        <taxon>Magnoliidae</taxon>
        <taxon>Laurales</taxon>
        <taxon>Lauraceae</taxon>
        <taxon>Persea</taxon>
    </lineage>
</organism>
<gene>
    <name evidence="1" type="ORF">MRB53_025563</name>
</gene>
<protein>
    <submittedName>
        <fullName evidence="1">Uncharacterized protein</fullName>
    </submittedName>
</protein>
<proteinExistence type="predicted"/>
<evidence type="ECO:0000313" key="1">
    <source>
        <dbReference type="EMBL" id="KAJ8632227.1"/>
    </source>
</evidence>
<dbReference type="Proteomes" id="UP001234297">
    <property type="component" value="Chromosome 8"/>
</dbReference>
<reference evidence="1 2" key="1">
    <citation type="journal article" date="2022" name="Hortic Res">
        <title>A haplotype resolved chromosomal level avocado genome allows analysis of novel avocado genes.</title>
        <authorList>
            <person name="Nath O."/>
            <person name="Fletcher S.J."/>
            <person name="Hayward A."/>
            <person name="Shaw L.M."/>
            <person name="Masouleh A.K."/>
            <person name="Furtado A."/>
            <person name="Henry R.J."/>
            <person name="Mitter N."/>
        </authorList>
    </citation>
    <scope>NUCLEOTIDE SEQUENCE [LARGE SCALE GENOMIC DNA]</scope>
    <source>
        <strain evidence="2">cv. Hass</strain>
    </source>
</reference>
<keyword evidence="2" id="KW-1185">Reference proteome</keyword>
<dbReference type="EMBL" id="CM056816">
    <property type="protein sequence ID" value="KAJ8632227.1"/>
    <property type="molecule type" value="Genomic_DNA"/>
</dbReference>
<comment type="caution">
    <text evidence="1">The sequence shown here is derived from an EMBL/GenBank/DDBJ whole genome shotgun (WGS) entry which is preliminary data.</text>
</comment>
<accession>A0ACC2LFT3</accession>
<name>A0ACC2LFT3_PERAE</name>